<dbReference type="SUPFAM" id="SSF55785">
    <property type="entry name" value="PYP-like sensor domain (PAS domain)"/>
    <property type="match status" value="1"/>
</dbReference>
<comment type="caution">
    <text evidence="2">The sequence shown here is derived from an EMBL/GenBank/DDBJ whole genome shotgun (WGS) entry which is preliminary data.</text>
</comment>
<dbReference type="Pfam" id="PF00196">
    <property type="entry name" value="GerE"/>
    <property type="match status" value="1"/>
</dbReference>
<protein>
    <submittedName>
        <fullName evidence="2">PAS domain S-box-containing protein</fullName>
    </submittedName>
</protein>
<dbReference type="Gene3D" id="1.10.10.10">
    <property type="entry name" value="Winged helix-like DNA-binding domain superfamily/Winged helix DNA-binding domain"/>
    <property type="match status" value="1"/>
</dbReference>
<dbReference type="GO" id="GO:0003677">
    <property type="term" value="F:DNA binding"/>
    <property type="evidence" value="ECO:0007669"/>
    <property type="project" value="InterPro"/>
</dbReference>
<dbReference type="InterPro" id="IPR036388">
    <property type="entry name" value="WH-like_DNA-bd_sf"/>
</dbReference>
<gene>
    <name evidence="2" type="ORF">FHR82_007829</name>
</gene>
<dbReference type="InterPro" id="IPR013656">
    <property type="entry name" value="PAS_4"/>
</dbReference>
<feature type="domain" description="PAS" evidence="1">
    <location>
        <begin position="42"/>
        <end position="94"/>
    </location>
</feature>
<dbReference type="CDD" id="cd00130">
    <property type="entry name" value="PAS"/>
    <property type="match status" value="1"/>
</dbReference>
<name>A0A7W7QDJ1_9PSEU</name>
<dbReference type="InterPro" id="IPR035965">
    <property type="entry name" value="PAS-like_dom_sf"/>
</dbReference>
<dbReference type="RefSeq" id="WP_184815576.1">
    <property type="nucleotide sequence ID" value="NZ_JACHJQ010000010.1"/>
</dbReference>
<dbReference type="GO" id="GO:0006355">
    <property type="term" value="P:regulation of DNA-templated transcription"/>
    <property type="evidence" value="ECO:0007669"/>
    <property type="project" value="InterPro"/>
</dbReference>
<keyword evidence="3" id="KW-1185">Reference proteome</keyword>
<dbReference type="Pfam" id="PF08448">
    <property type="entry name" value="PAS_4"/>
    <property type="match status" value="1"/>
</dbReference>
<evidence type="ECO:0000259" key="1">
    <source>
        <dbReference type="PROSITE" id="PS50112"/>
    </source>
</evidence>
<dbReference type="InterPro" id="IPR000792">
    <property type="entry name" value="Tscrpt_reg_LuxR_C"/>
</dbReference>
<dbReference type="InterPro" id="IPR000014">
    <property type="entry name" value="PAS"/>
</dbReference>
<dbReference type="SMART" id="SM00091">
    <property type="entry name" value="PAS"/>
    <property type="match status" value="1"/>
</dbReference>
<proteinExistence type="predicted"/>
<dbReference type="SMART" id="SM00421">
    <property type="entry name" value="HTH_LUXR"/>
    <property type="match status" value="1"/>
</dbReference>
<evidence type="ECO:0000313" key="3">
    <source>
        <dbReference type="Proteomes" id="UP000520767"/>
    </source>
</evidence>
<dbReference type="Proteomes" id="UP000520767">
    <property type="component" value="Unassembled WGS sequence"/>
</dbReference>
<reference evidence="2 3" key="1">
    <citation type="submission" date="2020-08" db="EMBL/GenBank/DDBJ databases">
        <title>Genomic Encyclopedia of Type Strains, Phase III (KMG-III): the genomes of soil and plant-associated and newly described type strains.</title>
        <authorList>
            <person name="Whitman W."/>
        </authorList>
    </citation>
    <scope>NUCLEOTIDE SEQUENCE [LARGE SCALE GENOMIC DNA]</scope>
    <source>
        <strain evidence="2 3">CECT 8960</strain>
    </source>
</reference>
<accession>A0A7W7QDJ1</accession>
<dbReference type="PROSITE" id="PS50112">
    <property type="entry name" value="PAS"/>
    <property type="match status" value="1"/>
</dbReference>
<sequence>MSSGIAVDVIGRTGTALASRRPDCGDVFRSFFERSGVCVARLDRGMRVVSANTDFQSRFGRARQDVRGTELVELLHPDDRTRVSRQLDRLADDPSARFAERVAAGRRGAAAFAGELTGLGMTDDVGHFDGVMVLGDRPAQPGDEPTAARRQQMLSEVDARILEGVGGGVSTVQLAATLYLSRGGVEYHVTSLLRRFKVKNRPALISKAYSAGIFRVGSWPPRVLPEYVK</sequence>
<dbReference type="SUPFAM" id="SSF46894">
    <property type="entry name" value="C-terminal effector domain of the bipartite response regulators"/>
    <property type="match status" value="1"/>
</dbReference>
<evidence type="ECO:0000313" key="2">
    <source>
        <dbReference type="EMBL" id="MBB4911559.1"/>
    </source>
</evidence>
<dbReference type="AlphaFoldDB" id="A0A7W7QDJ1"/>
<organism evidence="2 3">
    <name type="scientific">Actinophytocola algeriensis</name>
    <dbReference type="NCBI Taxonomy" id="1768010"/>
    <lineage>
        <taxon>Bacteria</taxon>
        <taxon>Bacillati</taxon>
        <taxon>Actinomycetota</taxon>
        <taxon>Actinomycetes</taxon>
        <taxon>Pseudonocardiales</taxon>
        <taxon>Pseudonocardiaceae</taxon>
    </lineage>
</organism>
<dbReference type="InterPro" id="IPR016032">
    <property type="entry name" value="Sig_transdc_resp-reg_C-effctor"/>
</dbReference>
<dbReference type="EMBL" id="JACHJQ010000010">
    <property type="protein sequence ID" value="MBB4911559.1"/>
    <property type="molecule type" value="Genomic_DNA"/>
</dbReference>
<dbReference type="NCBIfam" id="TIGR00229">
    <property type="entry name" value="sensory_box"/>
    <property type="match status" value="1"/>
</dbReference>
<dbReference type="Gene3D" id="3.30.450.20">
    <property type="entry name" value="PAS domain"/>
    <property type="match status" value="1"/>
</dbReference>